<keyword evidence="2" id="KW-0677">Repeat</keyword>
<gene>
    <name evidence="6" type="ORF">ID47_08755</name>
</gene>
<dbReference type="InterPro" id="IPR016169">
    <property type="entry name" value="FAD-bd_PCMH_sub2"/>
</dbReference>
<feature type="domain" description="CBS" evidence="5">
    <location>
        <begin position="126"/>
        <end position="184"/>
    </location>
</feature>
<dbReference type="Gene3D" id="3.30.465.10">
    <property type="match status" value="1"/>
</dbReference>
<dbReference type="InterPro" id="IPR046342">
    <property type="entry name" value="CBS_dom_sf"/>
</dbReference>
<evidence type="ECO:0000256" key="4">
    <source>
        <dbReference type="PROSITE-ProRule" id="PRU00703"/>
    </source>
</evidence>
<dbReference type="HOGENOM" id="CLU_015237_3_1_5"/>
<dbReference type="GO" id="GO:0050660">
    <property type="term" value="F:flavin adenine dinucleotide binding"/>
    <property type="evidence" value="ECO:0007669"/>
    <property type="project" value="InterPro"/>
</dbReference>
<reference evidence="6 7" key="1">
    <citation type="submission" date="2014-07" db="EMBL/GenBank/DDBJ databases">
        <title>Comparative genomic insights into amoeba endosymbionts belonging to the families of Holosporaceae and Candidatus Midichloriaceae within Rickettsiales.</title>
        <authorList>
            <person name="Wang Z."/>
            <person name="Wu M."/>
        </authorList>
    </citation>
    <scope>NUCLEOTIDE SEQUENCE [LARGE SCALE GENOMIC DNA]</scope>
    <source>
        <strain evidence="6">PRA3</strain>
    </source>
</reference>
<dbReference type="FunFam" id="3.10.580.10:FF:000002">
    <property type="entry name" value="Magnesium/cobalt efflux protein CorC"/>
    <property type="match status" value="1"/>
</dbReference>
<dbReference type="STRING" id="91604.ID47_08755"/>
<evidence type="ECO:0000256" key="2">
    <source>
        <dbReference type="ARBA" id="ARBA00022737"/>
    </source>
</evidence>
<dbReference type="AlphaFoldDB" id="A0A077AYT4"/>
<proteinExistence type="inferred from homology"/>
<dbReference type="PROSITE" id="PS51371">
    <property type="entry name" value="CBS"/>
    <property type="match status" value="2"/>
</dbReference>
<dbReference type="InterPro" id="IPR000644">
    <property type="entry name" value="CBS_dom"/>
</dbReference>
<dbReference type="SUPFAM" id="SSF54631">
    <property type="entry name" value="CBS-domain pair"/>
    <property type="match status" value="1"/>
</dbReference>
<evidence type="ECO:0000313" key="7">
    <source>
        <dbReference type="Proteomes" id="UP000028926"/>
    </source>
</evidence>
<dbReference type="eggNOG" id="COG1253">
    <property type="taxonomic scope" value="Bacteria"/>
</dbReference>
<sequence>MKKLFKGKKRAGEAQEQSNLREALEELIDEHMEDGGQPIPLEEREFLGSLVSFTELTAADVMIPRIDIIAVPLDVAEDELLATFTRSRLQRLPVYRNTLDEVLGVIHVQDVLSWTVSGKKLNLKSIMKEVMFISPAMRALDLMYKMREKSSRLAIVVDEYGGVDGLVTLTTIVEEIVGEIHSDQDNQDKDLDKKDDGSIIADGRHALDEIEESMGIALMVDDLEDDVETIGGLVTSLAGHVPARGELINHPKAPVQFEVIEADPRRVKRVKIWVGGN</sequence>
<keyword evidence="3 4" id="KW-0129">CBS domain</keyword>
<name>A0A077AYT4_9PROT</name>
<accession>A0A077AYT4</accession>
<dbReference type="InterPro" id="IPR044751">
    <property type="entry name" value="Ion_transp-like_CBS"/>
</dbReference>
<dbReference type="Proteomes" id="UP000028926">
    <property type="component" value="Chromosome"/>
</dbReference>
<comment type="similarity">
    <text evidence="1">Belongs to the UPF0053 family. Hemolysin C subfamily.</text>
</comment>
<dbReference type="SMART" id="SM01091">
    <property type="entry name" value="CorC_HlyC"/>
    <property type="match status" value="1"/>
</dbReference>
<dbReference type="InterPro" id="IPR005170">
    <property type="entry name" value="Transptr-assoc_dom"/>
</dbReference>
<feature type="domain" description="CBS" evidence="5">
    <location>
        <begin position="62"/>
        <end position="121"/>
    </location>
</feature>
<dbReference type="CDD" id="cd04590">
    <property type="entry name" value="CBS_pair_CorC_HlyC_assoc"/>
    <property type="match status" value="1"/>
</dbReference>
<keyword evidence="7" id="KW-1185">Reference proteome</keyword>
<evidence type="ECO:0000313" key="6">
    <source>
        <dbReference type="EMBL" id="AIK96798.1"/>
    </source>
</evidence>
<dbReference type="KEGG" id="paca:ID47_08755"/>
<dbReference type="InterPro" id="IPR036318">
    <property type="entry name" value="FAD-bd_PCMH-like_sf"/>
</dbReference>
<evidence type="ECO:0000259" key="5">
    <source>
        <dbReference type="PROSITE" id="PS51371"/>
    </source>
</evidence>
<dbReference type="Gene3D" id="3.10.580.10">
    <property type="entry name" value="CBS-domain"/>
    <property type="match status" value="1"/>
</dbReference>
<dbReference type="Pfam" id="PF03471">
    <property type="entry name" value="CorC_HlyC"/>
    <property type="match status" value="1"/>
</dbReference>
<dbReference type="PANTHER" id="PTHR22777:SF27">
    <property type="entry name" value="MAGNESIUM AND COBALT EFFLUX PROTEIN CORC"/>
    <property type="match status" value="1"/>
</dbReference>
<dbReference type="Pfam" id="PF00571">
    <property type="entry name" value="CBS"/>
    <property type="match status" value="2"/>
</dbReference>
<dbReference type="PANTHER" id="PTHR22777">
    <property type="entry name" value="HEMOLYSIN-RELATED"/>
    <property type="match status" value="1"/>
</dbReference>
<dbReference type="EMBL" id="CP008941">
    <property type="protein sequence ID" value="AIK96798.1"/>
    <property type="molecule type" value="Genomic_DNA"/>
</dbReference>
<organism evidence="6 7">
    <name type="scientific">Candidatus Odyssella acanthamoebae</name>
    <dbReference type="NCBI Taxonomy" id="91604"/>
    <lineage>
        <taxon>Bacteria</taxon>
        <taxon>Pseudomonadati</taxon>
        <taxon>Pseudomonadota</taxon>
        <taxon>Alphaproteobacteria</taxon>
        <taxon>Holosporales</taxon>
        <taxon>Candidatus Paracaedibacteraceae</taxon>
        <taxon>Candidatus Odyssella</taxon>
    </lineage>
</organism>
<protein>
    <recommendedName>
        <fullName evidence="5">CBS domain-containing protein</fullName>
    </recommendedName>
</protein>
<dbReference type="SUPFAM" id="SSF56176">
    <property type="entry name" value="FAD-binding/transporter-associated domain-like"/>
    <property type="match status" value="1"/>
</dbReference>
<dbReference type="GO" id="GO:0005886">
    <property type="term" value="C:plasma membrane"/>
    <property type="evidence" value="ECO:0007669"/>
    <property type="project" value="TreeGrafter"/>
</dbReference>
<evidence type="ECO:0000256" key="3">
    <source>
        <dbReference type="ARBA" id="ARBA00023122"/>
    </source>
</evidence>
<evidence type="ECO:0000256" key="1">
    <source>
        <dbReference type="ARBA" id="ARBA00006446"/>
    </source>
</evidence>